<dbReference type="OrthoDB" id="272303at2759"/>
<accession>A0A811UJA1</accession>
<feature type="region of interest" description="Disordered" evidence="7">
    <location>
        <begin position="819"/>
        <end position="858"/>
    </location>
</feature>
<organism evidence="10 11">
    <name type="scientific">Ceratitis capitata</name>
    <name type="common">Mediterranean fruit fly</name>
    <name type="synonym">Tephritis capitata</name>
    <dbReference type="NCBI Taxonomy" id="7213"/>
    <lineage>
        <taxon>Eukaryota</taxon>
        <taxon>Metazoa</taxon>
        <taxon>Ecdysozoa</taxon>
        <taxon>Arthropoda</taxon>
        <taxon>Hexapoda</taxon>
        <taxon>Insecta</taxon>
        <taxon>Pterygota</taxon>
        <taxon>Neoptera</taxon>
        <taxon>Endopterygota</taxon>
        <taxon>Diptera</taxon>
        <taxon>Brachycera</taxon>
        <taxon>Muscomorpha</taxon>
        <taxon>Tephritoidea</taxon>
        <taxon>Tephritidae</taxon>
        <taxon>Ceratitis</taxon>
        <taxon>Ceratitis</taxon>
    </lineage>
</organism>
<dbReference type="Pfam" id="PF01529">
    <property type="entry name" value="DHHC"/>
    <property type="match status" value="1"/>
</dbReference>
<evidence type="ECO:0000256" key="3">
    <source>
        <dbReference type="ARBA" id="ARBA00022692"/>
    </source>
</evidence>
<feature type="region of interest" description="Disordered" evidence="7">
    <location>
        <begin position="914"/>
        <end position="1008"/>
    </location>
</feature>
<evidence type="ECO:0000256" key="6">
    <source>
        <dbReference type="ARBA" id="ARBA00023315"/>
    </source>
</evidence>
<dbReference type="GO" id="GO:0019706">
    <property type="term" value="F:protein-cysteine S-palmitoyltransferase activity"/>
    <property type="evidence" value="ECO:0007669"/>
    <property type="project" value="TreeGrafter"/>
</dbReference>
<dbReference type="InterPro" id="IPR039859">
    <property type="entry name" value="PFA4/ZDH16/20/ERF2-like"/>
</dbReference>
<comment type="subcellular location">
    <subcellularLocation>
        <location evidence="1">Membrane</location>
        <topology evidence="1">Multi-pass membrane protein</topology>
    </subcellularLocation>
</comment>
<comment type="caution">
    <text evidence="10">The sequence shown here is derived from an EMBL/GenBank/DDBJ whole genome shotgun (WGS) entry which is preliminary data.</text>
</comment>
<keyword evidence="4 8" id="KW-1133">Transmembrane helix</keyword>
<dbReference type="AlphaFoldDB" id="A0A811UJA1"/>
<feature type="region of interest" description="Disordered" evidence="7">
    <location>
        <begin position="1046"/>
        <end position="1079"/>
    </location>
</feature>
<keyword evidence="3 8" id="KW-0812">Transmembrane</keyword>
<reference evidence="10" key="1">
    <citation type="submission" date="2020-11" db="EMBL/GenBank/DDBJ databases">
        <authorList>
            <person name="Whitehead M."/>
        </authorList>
    </citation>
    <scope>NUCLEOTIDE SEQUENCE</scope>
    <source>
        <strain evidence="10">EGII</strain>
    </source>
</reference>
<feature type="transmembrane region" description="Helical" evidence="8">
    <location>
        <begin position="153"/>
        <end position="174"/>
    </location>
</feature>
<evidence type="ECO:0000313" key="10">
    <source>
        <dbReference type="EMBL" id="CAD6998894.1"/>
    </source>
</evidence>
<dbReference type="InterPro" id="IPR001594">
    <property type="entry name" value="Palmitoyltrfase_DHHC"/>
</dbReference>
<evidence type="ECO:0000256" key="7">
    <source>
        <dbReference type="SAM" id="MobiDB-lite"/>
    </source>
</evidence>
<dbReference type="PANTHER" id="PTHR22883">
    <property type="entry name" value="ZINC FINGER DHHC DOMAIN CONTAINING PROTEIN"/>
    <property type="match status" value="1"/>
</dbReference>
<sequence>MPKQVNAAKTLATTDRDRVEDWSTVKIANESNVNGGDNIITISTSSITNECHSSARNEDTLKPPASPKSASDTGDDPATHQHSCSYLKPTATAAANVSTHPANNAEPQKQTRTDEHWCDLTHCISFQENIADVHHRRGRRLHGLQLPLHPLQVFGWLVLILFGIATFCVLIPSFTSEIQGPLYGLVGGLFIVHVVSHLTALLTDPADRELQRVHRNDRIVPEFDRNKHAHVIENGRCHLCNIRTSSQRTKHCSVCNKCVGKFDHHCKWLNHCIGSRNYAAFLMCVVSAVAATIVIVVAVVAQIVLYYVHPEWLSFWQSADGHNANSGLARVATANEAHSEDGSVLFVRNVSGLNDTFGNTTTTTTATTTTAHIDFATNVTNNITAYLLDSDLLAETNVSLPTLAENVSTLIADTVNDTLLLHLNQTFTAAEVASDDTAGDFTSNNVTAATIVGIGVSDTIFLVLIGVLGVLAAITAGLLMHLCFFHIYISFLGLTTYEYIRNHRQAQELKAKEAISNLPKEDQTHFPLTPSKKTNDCDQMYFCSSTRHPNAINPADLHYFEAGKPPPRKRDSADGRDLRLHCCVNSREYHQSAAKTYYMCSLLEENAVHSPLAISHISGGDSARVGSFYDANDGAERADRGYKTFHCCSTFGALATQRRVSAATSKATLVSDLETISARRSYMQYTEQCTLCTFRVRSPMVSKRVSDVSGVRGAGGRQRHASGHAELSPTPRTVSASSKIVTSEQHQRCCMKSISKHQRWRRKWNCCSNVPDSPDVPNDIIAALAMRHQHSTATSTGGAGKKMNATEIPVHFIKTVNGSGDSTTCSLSSNSRPTSPRSANLKSSSRTRNARTWPLPRLRHMMRMLGRYRRTRCRQAEGNSVLPPCDEHQVKQNQIRPLHLQANSNGAYGRHQLNHHQHQQHCNDSSSPQPPSSTTTASTEERSDQSIYSDSSNLTTPSGQTPNTIETILPTSVIRDDTSMTYTTPMGFTLPPALPPPTRRKIPNPTNLDDLAETLSFVSHSSAGSAGTLSPVQRLPTLSNVYRRQRRKHFLRTRSPTLSPIHETGLSNPTSPQPGRHGANAINLNVAATVAAGDLAELARKSSSNSSLHSVSSNSSST</sequence>
<feature type="region of interest" description="Disordered" evidence="7">
    <location>
        <begin position="707"/>
        <end position="739"/>
    </location>
</feature>
<dbReference type="GO" id="GO:0016020">
    <property type="term" value="C:membrane"/>
    <property type="evidence" value="ECO:0007669"/>
    <property type="project" value="UniProtKB-SubCell"/>
</dbReference>
<keyword evidence="5 8" id="KW-0472">Membrane</keyword>
<feature type="transmembrane region" description="Helical" evidence="8">
    <location>
        <begin position="448"/>
        <end position="471"/>
    </location>
</feature>
<keyword evidence="6" id="KW-0012">Acyltransferase</keyword>
<feature type="region of interest" description="Disordered" evidence="7">
    <location>
        <begin position="51"/>
        <end position="83"/>
    </location>
</feature>
<feature type="domain" description="Palmitoyltransferase DHHC" evidence="9">
    <location>
        <begin position="236"/>
        <end position="316"/>
    </location>
</feature>
<feature type="compositionally biased region" description="Polar residues" evidence="7">
    <location>
        <begin position="945"/>
        <end position="970"/>
    </location>
</feature>
<name>A0A811UJA1_CERCA</name>
<dbReference type="EMBL" id="CAJHJT010000012">
    <property type="protein sequence ID" value="CAD6998894.1"/>
    <property type="molecule type" value="Genomic_DNA"/>
</dbReference>
<evidence type="ECO:0000256" key="4">
    <source>
        <dbReference type="ARBA" id="ARBA00022989"/>
    </source>
</evidence>
<dbReference type="GO" id="GO:0005794">
    <property type="term" value="C:Golgi apparatus"/>
    <property type="evidence" value="ECO:0007669"/>
    <property type="project" value="TreeGrafter"/>
</dbReference>
<keyword evidence="2" id="KW-0808">Transferase</keyword>
<feature type="transmembrane region" description="Helical" evidence="8">
    <location>
        <begin position="180"/>
        <end position="202"/>
    </location>
</feature>
<feature type="compositionally biased region" description="Polar residues" evidence="7">
    <location>
        <begin position="819"/>
        <end position="847"/>
    </location>
</feature>
<evidence type="ECO:0000256" key="1">
    <source>
        <dbReference type="ARBA" id="ARBA00004141"/>
    </source>
</evidence>
<evidence type="ECO:0000256" key="2">
    <source>
        <dbReference type="ARBA" id="ARBA00022679"/>
    </source>
</evidence>
<dbReference type="GO" id="GO:0006612">
    <property type="term" value="P:protein targeting to membrane"/>
    <property type="evidence" value="ECO:0007669"/>
    <property type="project" value="TreeGrafter"/>
</dbReference>
<feature type="transmembrane region" description="Helical" evidence="8">
    <location>
        <begin position="478"/>
        <end position="500"/>
    </location>
</feature>
<dbReference type="Proteomes" id="UP000606786">
    <property type="component" value="Unassembled WGS sequence"/>
</dbReference>
<dbReference type="PANTHER" id="PTHR22883:SF203">
    <property type="entry name" value="PALMITOYLTRANSFERASE"/>
    <property type="match status" value="1"/>
</dbReference>
<evidence type="ECO:0000313" key="11">
    <source>
        <dbReference type="Proteomes" id="UP000606786"/>
    </source>
</evidence>
<dbReference type="PROSITE" id="PS50216">
    <property type="entry name" value="DHHC"/>
    <property type="match status" value="1"/>
</dbReference>
<dbReference type="GO" id="GO:0005783">
    <property type="term" value="C:endoplasmic reticulum"/>
    <property type="evidence" value="ECO:0007669"/>
    <property type="project" value="TreeGrafter"/>
</dbReference>
<feature type="transmembrane region" description="Helical" evidence="8">
    <location>
        <begin position="278"/>
        <end position="308"/>
    </location>
</feature>
<proteinExistence type="predicted"/>
<feature type="compositionally biased region" description="Polar residues" evidence="7">
    <location>
        <begin position="730"/>
        <end position="739"/>
    </location>
</feature>
<gene>
    <name evidence="10" type="ORF">CCAP1982_LOCUS7441</name>
</gene>
<evidence type="ECO:0000256" key="8">
    <source>
        <dbReference type="SAM" id="Phobius"/>
    </source>
</evidence>
<protein>
    <submittedName>
        <fullName evidence="10">(Mediterranean fruit fly) hypothetical protein</fullName>
    </submittedName>
</protein>
<keyword evidence="11" id="KW-1185">Reference proteome</keyword>
<evidence type="ECO:0000256" key="5">
    <source>
        <dbReference type="ARBA" id="ARBA00023136"/>
    </source>
</evidence>
<evidence type="ECO:0000259" key="9">
    <source>
        <dbReference type="Pfam" id="PF01529"/>
    </source>
</evidence>